<dbReference type="KEGG" id="crq:GCK72_008005"/>
<sequence>MIDSRSFPLKKLEITQEESINVDHPVVHTTENVILQFNQPYEPMNGIEKLQREKLTIRNIMTRNVDAVKIIKDWKKNGRKIGTEYFLCFSFDLWIEGMLKDLKREFNEFQNDLEGINVRFLNKQPRFLIPINPISKIIIFGTEIQSKDGTVYQLVLKVVSTDE</sequence>
<dbReference type="PANTHER" id="PTHR31379:SF1">
    <property type="entry name" value="F-BOX C PROTEIN-RELATED"/>
    <property type="match status" value="1"/>
</dbReference>
<name>A0A6A5HN67_CAERE</name>
<gene>
    <name evidence="1" type="ORF">GCK72_008005</name>
</gene>
<proteinExistence type="predicted"/>
<dbReference type="AlphaFoldDB" id="A0A6A5HN67"/>
<dbReference type="InterPro" id="IPR021942">
    <property type="entry name" value="DUF3557"/>
</dbReference>
<organism evidence="1 2">
    <name type="scientific">Caenorhabditis remanei</name>
    <name type="common">Caenorhabditis vulgaris</name>
    <dbReference type="NCBI Taxonomy" id="31234"/>
    <lineage>
        <taxon>Eukaryota</taxon>
        <taxon>Metazoa</taxon>
        <taxon>Ecdysozoa</taxon>
        <taxon>Nematoda</taxon>
        <taxon>Chromadorea</taxon>
        <taxon>Rhabditida</taxon>
        <taxon>Rhabditina</taxon>
        <taxon>Rhabditomorpha</taxon>
        <taxon>Rhabditoidea</taxon>
        <taxon>Rhabditidae</taxon>
        <taxon>Peloderinae</taxon>
        <taxon>Caenorhabditis</taxon>
    </lineage>
</organism>
<reference evidence="1 2" key="1">
    <citation type="submission" date="2019-12" db="EMBL/GenBank/DDBJ databases">
        <title>Chromosome-level assembly of the Caenorhabditis remanei genome.</title>
        <authorList>
            <person name="Teterina A.A."/>
            <person name="Willis J.H."/>
            <person name="Phillips P.C."/>
        </authorList>
    </citation>
    <scope>NUCLEOTIDE SEQUENCE [LARGE SCALE GENOMIC DNA]</scope>
    <source>
        <strain evidence="1 2">PX506</strain>
        <tissue evidence="1">Whole organism</tissue>
    </source>
</reference>
<accession>A0A6A5HN67</accession>
<evidence type="ECO:0000313" key="1">
    <source>
        <dbReference type="EMBL" id="KAF1768044.1"/>
    </source>
</evidence>
<dbReference type="PANTHER" id="PTHR31379">
    <property type="entry name" value="F-BOX C PROTEIN-RELATED-RELATED"/>
    <property type="match status" value="1"/>
</dbReference>
<dbReference type="Pfam" id="PF12078">
    <property type="entry name" value="DUF3557"/>
    <property type="match status" value="1"/>
</dbReference>
<dbReference type="EMBL" id="WUAV01000002">
    <property type="protein sequence ID" value="KAF1768044.1"/>
    <property type="molecule type" value="Genomic_DNA"/>
</dbReference>
<dbReference type="RefSeq" id="XP_053590784.1">
    <property type="nucleotide sequence ID" value="XM_053726590.1"/>
</dbReference>
<comment type="caution">
    <text evidence="1">The sequence shown here is derived from an EMBL/GenBank/DDBJ whole genome shotgun (WGS) entry which is preliminary data.</text>
</comment>
<evidence type="ECO:0008006" key="3">
    <source>
        <dbReference type="Google" id="ProtNLM"/>
    </source>
</evidence>
<evidence type="ECO:0000313" key="2">
    <source>
        <dbReference type="Proteomes" id="UP000483820"/>
    </source>
</evidence>
<protein>
    <recommendedName>
        <fullName evidence="3">F-box associated domain-containing protein</fullName>
    </recommendedName>
</protein>
<dbReference type="Proteomes" id="UP000483820">
    <property type="component" value="Chromosome II"/>
</dbReference>
<dbReference type="CTD" id="9817727"/>
<dbReference type="GeneID" id="9817727"/>